<keyword evidence="3" id="KW-1185">Reference proteome</keyword>
<evidence type="ECO:0000256" key="1">
    <source>
        <dbReference type="SAM" id="Phobius"/>
    </source>
</evidence>
<gene>
    <name evidence="4" type="primary">LOC106605365</name>
</gene>
<dbReference type="Proteomes" id="UP001652741">
    <property type="component" value="Chromosome ssa05"/>
</dbReference>
<keyword evidence="1" id="KW-1133">Transmembrane helix</keyword>
<organism evidence="3 4">
    <name type="scientific">Salmo salar</name>
    <name type="common">Atlantic salmon</name>
    <dbReference type="NCBI Taxonomy" id="8030"/>
    <lineage>
        <taxon>Eukaryota</taxon>
        <taxon>Metazoa</taxon>
        <taxon>Chordata</taxon>
        <taxon>Craniata</taxon>
        <taxon>Vertebrata</taxon>
        <taxon>Euteleostomi</taxon>
        <taxon>Actinopterygii</taxon>
        <taxon>Neopterygii</taxon>
        <taxon>Teleostei</taxon>
        <taxon>Protacanthopterygii</taxon>
        <taxon>Salmoniformes</taxon>
        <taxon>Salmonidae</taxon>
        <taxon>Salmoninae</taxon>
        <taxon>Salmo</taxon>
    </lineage>
</organism>
<dbReference type="RefSeq" id="XP_014056370.2">
    <property type="nucleotide sequence ID" value="XM_014200895.2"/>
</dbReference>
<sequence length="145" mass="16135">MMAMRWLTLQMCLVSVSAAPLEDIQIAYICQEGNVTLEAPFKELDTQCEESWTIGKEPIAIYKNDRGKVKTKEYIPPCKDVFFGKVILSKCASVTLTIGCTKDGLYDETRIHFLGTNAIAATANAQIAHYGLWALVMLLVFLIVL</sequence>
<accession>A0A1S3RVQ8</accession>
<evidence type="ECO:0000313" key="4">
    <source>
        <dbReference type="RefSeq" id="XP_014056370.2"/>
    </source>
</evidence>
<keyword evidence="1" id="KW-0812">Transmembrane</keyword>
<feature type="chain" id="PRO_5045467903" evidence="2">
    <location>
        <begin position="19"/>
        <end position="145"/>
    </location>
</feature>
<feature type="transmembrane region" description="Helical" evidence="1">
    <location>
        <begin position="127"/>
        <end position="144"/>
    </location>
</feature>
<protein>
    <submittedName>
        <fullName evidence="4">Uncharacterized protein</fullName>
    </submittedName>
</protein>
<dbReference type="GeneID" id="106605365"/>
<reference evidence="4" key="1">
    <citation type="submission" date="2025-08" db="UniProtKB">
        <authorList>
            <consortium name="RefSeq"/>
        </authorList>
    </citation>
    <scope>IDENTIFICATION</scope>
</reference>
<dbReference type="KEGG" id="sasa:106605365"/>
<feature type="signal peptide" evidence="2">
    <location>
        <begin position="1"/>
        <end position="18"/>
    </location>
</feature>
<proteinExistence type="predicted"/>
<evidence type="ECO:0000256" key="2">
    <source>
        <dbReference type="SAM" id="SignalP"/>
    </source>
</evidence>
<keyword evidence="1" id="KW-0472">Membrane</keyword>
<evidence type="ECO:0000313" key="3">
    <source>
        <dbReference type="Proteomes" id="UP001652741"/>
    </source>
</evidence>
<dbReference type="AlphaFoldDB" id="A0A1S3RVQ8"/>
<keyword evidence="2" id="KW-0732">Signal</keyword>
<name>A0A1S3RVQ8_SALSA</name>